<dbReference type="PROSITE" id="PS50206">
    <property type="entry name" value="RHODANESE_3"/>
    <property type="match status" value="1"/>
</dbReference>
<dbReference type="RefSeq" id="WP_189697644.1">
    <property type="nucleotide sequence ID" value="NZ_BMTA01000005.1"/>
</dbReference>
<dbReference type="SUPFAM" id="SSF52821">
    <property type="entry name" value="Rhodanese/Cell cycle control phosphatase"/>
    <property type="match status" value="1"/>
</dbReference>
<sequence>MKLFGRERSGPGRVSVQEAAARAGHARLDGSGATAVLLDVRASSEWQTGHAPHAVHLPLTAPAAGVRLPTGAQARPVVVICRSGHRSRRAAELLHAQAIEVVDVAGGMQDWAAAGLPVVDSLGGDGTMA</sequence>
<organism evidence="2 3">
    <name type="scientific">Streptomyces chromofuscus</name>
    <dbReference type="NCBI Taxonomy" id="42881"/>
    <lineage>
        <taxon>Bacteria</taxon>
        <taxon>Bacillati</taxon>
        <taxon>Actinomycetota</taxon>
        <taxon>Actinomycetes</taxon>
        <taxon>Kitasatosporales</taxon>
        <taxon>Streptomycetaceae</taxon>
        <taxon>Streptomyces</taxon>
    </lineage>
</organism>
<dbReference type="InterPro" id="IPR036873">
    <property type="entry name" value="Rhodanese-like_dom_sf"/>
</dbReference>
<protein>
    <submittedName>
        <fullName evidence="2">Rhodanese-like domain-containing protein</fullName>
    </submittedName>
</protein>
<feature type="domain" description="Rhodanese" evidence="1">
    <location>
        <begin position="31"/>
        <end position="120"/>
    </location>
</feature>
<dbReference type="PANTHER" id="PTHR43031">
    <property type="entry name" value="FAD-DEPENDENT OXIDOREDUCTASE"/>
    <property type="match status" value="1"/>
</dbReference>
<reference evidence="2 3" key="1">
    <citation type="submission" date="2020-10" db="EMBL/GenBank/DDBJ databases">
        <title>Streptomyces chromofuscus complate genome analysis.</title>
        <authorList>
            <person name="Anwar N."/>
        </authorList>
    </citation>
    <scope>NUCLEOTIDE SEQUENCE [LARGE SCALE GENOMIC DNA]</scope>
    <source>
        <strain evidence="2 3">DSM 40273</strain>
    </source>
</reference>
<name>A0A7M2T914_STRCW</name>
<dbReference type="Gene3D" id="3.40.250.10">
    <property type="entry name" value="Rhodanese-like domain"/>
    <property type="match status" value="1"/>
</dbReference>
<dbReference type="Proteomes" id="UP000594008">
    <property type="component" value="Chromosome"/>
</dbReference>
<gene>
    <name evidence="2" type="ORF">IPT68_00805</name>
</gene>
<dbReference type="AlphaFoldDB" id="A0A7M2T914"/>
<dbReference type="KEGG" id="schf:IPT68_00805"/>
<accession>A0A7M2T914</accession>
<dbReference type="CDD" id="cd00158">
    <property type="entry name" value="RHOD"/>
    <property type="match status" value="1"/>
</dbReference>
<dbReference type="InterPro" id="IPR001763">
    <property type="entry name" value="Rhodanese-like_dom"/>
</dbReference>
<dbReference type="SMART" id="SM00450">
    <property type="entry name" value="RHOD"/>
    <property type="match status" value="1"/>
</dbReference>
<dbReference type="Pfam" id="PF00581">
    <property type="entry name" value="Rhodanese"/>
    <property type="match status" value="1"/>
</dbReference>
<proteinExistence type="predicted"/>
<keyword evidence="3" id="KW-1185">Reference proteome</keyword>
<dbReference type="PANTHER" id="PTHR43031:SF1">
    <property type="entry name" value="PYRIDINE NUCLEOTIDE-DISULPHIDE OXIDOREDUCTASE"/>
    <property type="match status" value="1"/>
</dbReference>
<dbReference type="EMBL" id="CP063374">
    <property type="protein sequence ID" value="QOV44619.1"/>
    <property type="molecule type" value="Genomic_DNA"/>
</dbReference>
<evidence type="ECO:0000259" key="1">
    <source>
        <dbReference type="PROSITE" id="PS50206"/>
    </source>
</evidence>
<evidence type="ECO:0000313" key="3">
    <source>
        <dbReference type="Proteomes" id="UP000594008"/>
    </source>
</evidence>
<evidence type="ECO:0000313" key="2">
    <source>
        <dbReference type="EMBL" id="QOV44619.1"/>
    </source>
</evidence>
<dbReference type="InterPro" id="IPR050229">
    <property type="entry name" value="GlpE_sulfurtransferase"/>
</dbReference>